<gene>
    <name evidence="2" type="ORF">OFUS_LOCUS10613</name>
</gene>
<feature type="compositionally biased region" description="Low complexity" evidence="1">
    <location>
        <begin position="194"/>
        <end position="208"/>
    </location>
</feature>
<feature type="non-terminal residue" evidence="2">
    <location>
        <position position="250"/>
    </location>
</feature>
<accession>A0A8J1XG85</accession>
<comment type="caution">
    <text evidence="2">The sequence shown here is derived from an EMBL/GenBank/DDBJ whole genome shotgun (WGS) entry which is preliminary data.</text>
</comment>
<name>A0A8J1XG85_OWEFU</name>
<organism evidence="2 3">
    <name type="scientific">Owenia fusiformis</name>
    <name type="common">Polychaete worm</name>
    <dbReference type="NCBI Taxonomy" id="6347"/>
    <lineage>
        <taxon>Eukaryota</taxon>
        <taxon>Metazoa</taxon>
        <taxon>Spiralia</taxon>
        <taxon>Lophotrochozoa</taxon>
        <taxon>Annelida</taxon>
        <taxon>Polychaeta</taxon>
        <taxon>Sedentaria</taxon>
        <taxon>Canalipalpata</taxon>
        <taxon>Sabellida</taxon>
        <taxon>Oweniida</taxon>
        <taxon>Oweniidae</taxon>
        <taxon>Owenia</taxon>
    </lineage>
</organism>
<dbReference type="EMBL" id="CAIIXF020000005">
    <property type="protein sequence ID" value="CAH1784418.1"/>
    <property type="molecule type" value="Genomic_DNA"/>
</dbReference>
<reference evidence="2" key="1">
    <citation type="submission" date="2022-03" db="EMBL/GenBank/DDBJ databases">
        <authorList>
            <person name="Martin C."/>
        </authorList>
    </citation>
    <scope>NUCLEOTIDE SEQUENCE</scope>
</reference>
<keyword evidence="3" id="KW-1185">Reference proteome</keyword>
<proteinExistence type="predicted"/>
<feature type="region of interest" description="Disordered" evidence="1">
    <location>
        <begin position="186"/>
        <end position="208"/>
    </location>
</feature>
<evidence type="ECO:0000313" key="2">
    <source>
        <dbReference type="EMBL" id="CAH1784418.1"/>
    </source>
</evidence>
<protein>
    <submittedName>
        <fullName evidence="2">Uncharacterized protein</fullName>
    </submittedName>
</protein>
<dbReference type="AlphaFoldDB" id="A0A8J1XG85"/>
<evidence type="ECO:0000256" key="1">
    <source>
        <dbReference type="SAM" id="MobiDB-lite"/>
    </source>
</evidence>
<dbReference type="Proteomes" id="UP000749559">
    <property type="component" value="Unassembled WGS sequence"/>
</dbReference>
<evidence type="ECO:0000313" key="3">
    <source>
        <dbReference type="Proteomes" id="UP000749559"/>
    </source>
</evidence>
<sequence length="250" mass="28778">MTDQSNPSKVRNLLWDDHGLKFYWETPYEAMQRKALKKENDVLANNRSEAALLQREKDRVDTGCRLYTSKFTREKETYRDSLKEYIAHKNVLERVMETNMNDQTRNENFGQYGLNKTSKDLRNLIEDELHRMHPVTKRKRKVEWLAKTHERIGVFDRTMTFAEIVASRKPKDRTPARLILPPVTAGYSSRRTCSNTNSGTQSTHGSSSTVFVTQLDDFDTNEPIIGATDSTDEKLTQNLSAKSVENGGNI</sequence>